<evidence type="ECO:0000259" key="1">
    <source>
        <dbReference type="Pfam" id="PF07700"/>
    </source>
</evidence>
<dbReference type="AlphaFoldDB" id="A0A1H9WWZ2"/>
<dbReference type="Pfam" id="PF07700">
    <property type="entry name" value="HNOB"/>
    <property type="match status" value="1"/>
</dbReference>
<reference evidence="2 3" key="1">
    <citation type="submission" date="2016-10" db="EMBL/GenBank/DDBJ databases">
        <authorList>
            <person name="de Groot N.N."/>
        </authorList>
    </citation>
    <scope>NUCLEOTIDE SEQUENCE [LARGE SCALE GENOMIC DNA]</scope>
    <source>
        <strain evidence="2 3">DSM 23042</strain>
    </source>
</reference>
<dbReference type="OrthoDB" id="981203at2"/>
<dbReference type="PANTHER" id="PTHR45655">
    <property type="entry name" value="GUANYLATE CYCLASE SOLUBLE SUBUNIT BETA-2"/>
    <property type="match status" value="1"/>
</dbReference>
<protein>
    <submittedName>
        <fullName evidence="2">Haem-NO-binding</fullName>
    </submittedName>
</protein>
<name>A0A1H9WWZ2_9RHOB</name>
<dbReference type="InterPro" id="IPR024096">
    <property type="entry name" value="NO_sig/Golgi_transp_ligand-bd"/>
</dbReference>
<dbReference type="Gene3D" id="3.90.1520.10">
    <property type="entry name" value="H-NOX domain"/>
    <property type="match status" value="1"/>
</dbReference>
<dbReference type="EMBL" id="FOGU01000014">
    <property type="protein sequence ID" value="SES38344.1"/>
    <property type="molecule type" value="Genomic_DNA"/>
</dbReference>
<accession>A0A1H9WWZ2</accession>
<dbReference type="InterPro" id="IPR038158">
    <property type="entry name" value="H-NOX_domain_sf"/>
</dbReference>
<evidence type="ECO:0000313" key="3">
    <source>
        <dbReference type="Proteomes" id="UP000198885"/>
    </source>
</evidence>
<dbReference type="GO" id="GO:0020037">
    <property type="term" value="F:heme binding"/>
    <property type="evidence" value="ECO:0007669"/>
    <property type="project" value="InterPro"/>
</dbReference>
<organism evidence="2 3">
    <name type="scientific">Tranquillimonas rosea</name>
    <dbReference type="NCBI Taxonomy" id="641238"/>
    <lineage>
        <taxon>Bacteria</taxon>
        <taxon>Pseudomonadati</taxon>
        <taxon>Pseudomonadota</taxon>
        <taxon>Alphaproteobacteria</taxon>
        <taxon>Rhodobacterales</taxon>
        <taxon>Roseobacteraceae</taxon>
        <taxon>Tranquillimonas</taxon>
    </lineage>
</organism>
<gene>
    <name evidence="2" type="ORF">SAMN04490244_11416</name>
</gene>
<dbReference type="STRING" id="641238.SAMN04490244_11416"/>
<dbReference type="PANTHER" id="PTHR45655:SF13">
    <property type="entry name" value="SOLUBLE GUANYLATE CYCLASE GCY-32-RELATED"/>
    <property type="match status" value="1"/>
</dbReference>
<dbReference type="Proteomes" id="UP000198885">
    <property type="component" value="Unassembled WGS sequence"/>
</dbReference>
<feature type="domain" description="Heme NO-binding" evidence="1">
    <location>
        <begin position="2"/>
        <end position="155"/>
    </location>
</feature>
<sequence>MHGLINASLQRFLCDTYGRAKWDEIVRAAGLGISDFEALLSYDDALTTAVLRAAAFALDKVEDMLLEDMGTYLVSHPERIALRRLLRFGGESFLDFLGSLDDLPDRARLALPDLELPRLTLHRERSTRYRLEITGGFPEFGPIALGVLRAMADDYGALAYLDYARQDAGRAVIRIDVHEVCFAEGRRFELAARLA</sequence>
<keyword evidence="3" id="KW-1185">Reference proteome</keyword>
<dbReference type="SUPFAM" id="SSF111126">
    <property type="entry name" value="Ligand-binding domain in the NO signalling and Golgi transport"/>
    <property type="match status" value="1"/>
</dbReference>
<evidence type="ECO:0000313" key="2">
    <source>
        <dbReference type="EMBL" id="SES38344.1"/>
    </source>
</evidence>
<dbReference type="RefSeq" id="WP_092696035.1">
    <property type="nucleotide sequence ID" value="NZ_FOGU01000014.1"/>
</dbReference>
<proteinExistence type="predicted"/>
<dbReference type="InterPro" id="IPR011644">
    <property type="entry name" value="Heme_NO-bd"/>
</dbReference>